<feature type="domain" description="Response regulatory" evidence="3">
    <location>
        <begin position="4"/>
        <end position="108"/>
    </location>
</feature>
<accession>A0A1Y6CPI5</accession>
<dbReference type="Proteomes" id="UP000192907">
    <property type="component" value="Unassembled WGS sequence"/>
</dbReference>
<dbReference type="InterPro" id="IPR001789">
    <property type="entry name" value="Sig_transdc_resp-reg_receiver"/>
</dbReference>
<dbReference type="STRING" id="1513793.SAMN06296036_13810"/>
<dbReference type="GO" id="GO:0000160">
    <property type="term" value="P:phosphorelay signal transduction system"/>
    <property type="evidence" value="ECO:0007669"/>
    <property type="project" value="InterPro"/>
</dbReference>
<dbReference type="InterPro" id="IPR011006">
    <property type="entry name" value="CheY-like_superfamily"/>
</dbReference>
<dbReference type="AlphaFoldDB" id="A0A1Y6CPI5"/>
<evidence type="ECO:0000313" key="4">
    <source>
        <dbReference type="EMBL" id="SMF81836.1"/>
    </source>
</evidence>
<dbReference type="PANTHER" id="PTHR44591">
    <property type="entry name" value="STRESS RESPONSE REGULATOR PROTEIN 1"/>
    <property type="match status" value="1"/>
</dbReference>
<dbReference type="InterPro" id="IPR050595">
    <property type="entry name" value="Bact_response_regulator"/>
</dbReference>
<keyword evidence="5" id="KW-1185">Reference proteome</keyword>
<dbReference type="RefSeq" id="WP_132326042.1">
    <property type="nucleotide sequence ID" value="NZ_FWZT01000038.1"/>
</dbReference>
<keyword evidence="1 2" id="KW-0597">Phosphoprotein</keyword>
<proteinExistence type="predicted"/>
<protein>
    <submittedName>
        <fullName evidence="4">Response regulator receiver domain-containing protein</fullName>
    </submittedName>
</protein>
<gene>
    <name evidence="4" type="ORF">SAMN06296036_13810</name>
</gene>
<evidence type="ECO:0000256" key="1">
    <source>
        <dbReference type="ARBA" id="ARBA00022553"/>
    </source>
</evidence>
<dbReference type="OrthoDB" id="5294832at2"/>
<name>A0A1Y6CPI5_9BACT</name>
<evidence type="ECO:0000313" key="5">
    <source>
        <dbReference type="Proteomes" id="UP000192907"/>
    </source>
</evidence>
<dbReference type="EMBL" id="FWZT01000038">
    <property type="protein sequence ID" value="SMF81836.1"/>
    <property type="molecule type" value="Genomic_DNA"/>
</dbReference>
<feature type="modified residue" description="4-aspartylphosphate" evidence="2">
    <location>
        <position position="52"/>
    </location>
</feature>
<sequence>MDGKILLVDDDPTSLEIMAQLLKDHYHITTAPDGEAALNILASDSFDLVITDLVMPKVDGWELMERGPQGKVVLCSGKNKLPDEVNGIPVIKKPFDYDAILALVKDLVGRQREAS</sequence>
<dbReference type="SMART" id="SM00448">
    <property type="entry name" value="REC"/>
    <property type="match status" value="1"/>
</dbReference>
<evidence type="ECO:0000256" key="2">
    <source>
        <dbReference type="PROSITE-ProRule" id="PRU00169"/>
    </source>
</evidence>
<dbReference type="PANTHER" id="PTHR44591:SF3">
    <property type="entry name" value="RESPONSE REGULATORY DOMAIN-CONTAINING PROTEIN"/>
    <property type="match status" value="1"/>
</dbReference>
<dbReference type="Gene3D" id="3.40.50.2300">
    <property type="match status" value="1"/>
</dbReference>
<evidence type="ECO:0000259" key="3">
    <source>
        <dbReference type="PROSITE" id="PS50110"/>
    </source>
</evidence>
<dbReference type="Pfam" id="PF00072">
    <property type="entry name" value="Response_reg"/>
    <property type="match status" value="1"/>
</dbReference>
<organism evidence="4 5">
    <name type="scientific">Pseudobacteriovorax antillogorgiicola</name>
    <dbReference type="NCBI Taxonomy" id="1513793"/>
    <lineage>
        <taxon>Bacteria</taxon>
        <taxon>Pseudomonadati</taxon>
        <taxon>Bdellovibrionota</taxon>
        <taxon>Oligoflexia</taxon>
        <taxon>Oligoflexales</taxon>
        <taxon>Pseudobacteriovoracaceae</taxon>
        <taxon>Pseudobacteriovorax</taxon>
    </lineage>
</organism>
<dbReference type="CDD" id="cd00156">
    <property type="entry name" value="REC"/>
    <property type="match status" value="1"/>
</dbReference>
<dbReference type="SUPFAM" id="SSF52172">
    <property type="entry name" value="CheY-like"/>
    <property type="match status" value="1"/>
</dbReference>
<reference evidence="5" key="1">
    <citation type="submission" date="2017-04" db="EMBL/GenBank/DDBJ databases">
        <authorList>
            <person name="Varghese N."/>
            <person name="Submissions S."/>
        </authorList>
    </citation>
    <scope>NUCLEOTIDE SEQUENCE [LARGE SCALE GENOMIC DNA]</scope>
    <source>
        <strain evidence="5">RKEM611</strain>
    </source>
</reference>
<dbReference type="PROSITE" id="PS50110">
    <property type="entry name" value="RESPONSE_REGULATORY"/>
    <property type="match status" value="1"/>
</dbReference>